<gene>
    <name evidence="1" type="ORF">AYBTSS11_LOCUS6830</name>
</gene>
<proteinExistence type="predicted"/>
<reference evidence="1" key="1">
    <citation type="submission" date="2023-10" db="EMBL/GenBank/DDBJ databases">
        <authorList>
            <person name="Domelevo Entfellner J.-B."/>
        </authorList>
    </citation>
    <scope>NUCLEOTIDE SEQUENCE</scope>
</reference>
<dbReference type="AlphaFoldDB" id="A0AA86SMS5"/>
<evidence type="ECO:0000313" key="2">
    <source>
        <dbReference type="Proteomes" id="UP001189624"/>
    </source>
</evidence>
<evidence type="ECO:0000313" key="1">
    <source>
        <dbReference type="EMBL" id="CAJ1934285.1"/>
    </source>
</evidence>
<accession>A0AA86SMS5</accession>
<dbReference type="EMBL" id="OY731399">
    <property type="protein sequence ID" value="CAJ1934285.1"/>
    <property type="molecule type" value="Genomic_DNA"/>
</dbReference>
<keyword evidence="2" id="KW-1185">Reference proteome</keyword>
<name>A0AA86SMS5_9FABA</name>
<dbReference type="Proteomes" id="UP001189624">
    <property type="component" value="Chromosome 2"/>
</dbReference>
<organism evidence="1 2">
    <name type="scientific">Sphenostylis stenocarpa</name>
    <dbReference type="NCBI Taxonomy" id="92480"/>
    <lineage>
        <taxon>Eukaryota</taxon>
        <taxon>Viridiplantae</taxon>
        <taxon>Streptophyta</taxon>
        <taxon>Embryophyta</taxon>
        <taxon>Tracheophyta</taxon>
        <taxon>Spermatophyta</taxon>
        <taxon>Magnoliopsida</taxon>
        <taxon>eudicotyledons</taxon>
        <taxon>Gunneridae</taxon>
        <taxon>Pentapetalae</taxon>
        <taxon>rosids</taxon>
        <taxon>fabids</taxon>
        <taxon>Fabales</taxon>
        <taxon>Fabaceae</taxon>
        <taxon>Papilionoideae</taxon>
        <taxon>50 kb inversion clade</taxon>
        <taxon>NPAAA clade</taxon>
        <taxon>indigoferoid/millettioid clade</taxon>
        <taxon>Phaseoleae</taxon>
        <taxon>Sphenostylis</taxon>
    </lineage>
</organism>
<protein>
    <submittedName>
        <fullName evidence="1">Uncharacterized protein</fullName>
    </submittedName>
</protein>
<dbReference type="Gramene" id="rna-AYBTSS11_LOCUS6830">
    <property type="protein sequence ID" value="CAJ1934285.1"/>
    <property type="gene ID" value="gene-AYBTSS11_LOCUS6830"/>
</dbReference>
<sequence>MAGRKRRSGRALGVELDWALAKYPLKIRLTHRALNMKQGYKLNVVIFLVTEENFKIRLD</sequence>